<protein>
    <submittedName>
        <fullName evidence="3">(spotted green pufferfish) hypothetical protein</fullName>
    </submittedName>
</protein>
<proteinExistence type="predicted"/>
<reference evidence="3" key="2">
    <citation type="submission" date="2004-02" db="EMBL/GenBank/DDBJ databases">
        <authorList>
            <consortium name="Genoscope"/>
            <consortium name="Whitehead Institute Centre for Genome Research"/>
        </authorList>
    </citation>
    <scope>NUCLEOTIDE SEQUENCE</scope>
</reference>
<gene>
    <name evidence="3" type="ORF">GSTENG00017729001</name>
</gene>
<evidence type="ECO:0000313" key="3">
    <source>
        <dbReference type="EMBL" id="CAF99596.1"/>
    </source>
</evidence>
<dbReference type="InterPro" id="IPR020997">
    <property type="entry name" value="Ataxin-1_N"/>
</dbReference>
<evidence type="ECO:0000259" key="2">
    <source>
        <dbReference type="Pfam" id="PF12547"/>
    </source>
</evidence>
<evidence type="ECO:0000256" key="1">
    <source>
        <dbReference type="SAM" id="MobiDB-lite"/>
    </source>
</evidence>
<dbReference type="InterPro" id="IPR043404">
    <property type="entry name" value="ATAXIN1-like"/>
</dbReference>
<dbReference type="EMBL" id="CAAE01014581">
    <property type="protein sequence ID" value="CAF99596.1"/>
    <property type="molecule type" value="Genomic_DNA"/>
</dbReference>
<dbReference type="PANTHER" id="PTHR13392">
    <property type="entry name" value="ATAXIN 1"/>
    <property type="match status" value="1"/>
</dbReference>
<dbReference type="AlphaFoldDB" id="Q4SID6"/>
<feature type="domain" description="Ataxin-1 N-terminal" evidence="2">
    <location>
        <begin position="1"/>
        <end position="89"/>
    </location>
</feature>
<comment type="caution">
    <text evidence="3">The sequence shown here is derived from an EMBL/GenBank/DDBJ whole genome shotgun (WGS) entry which is preliminary data.</text>
</comment>
<dbReference type="GO" id="GO:0006355">
    <property type="term" value="P:regulation of DNA-templated transcription"/>
    <property type="evidence" value="ECO:0007669"/>
    <property type="project" value="InterPro"/>
</dbReference>
<dbReference type="Pfam" id="PF12547">
    <property type="entry name" value="ATXN-1_C"/>
    <property type="match status" value="1"/>
</dbReference>
<accession>Q4SID6</accession>
<name>Q4SID6_TETNG</name>
<dbReference type="GO" id="GO:0005634">
    <property type="term" value="C:nucleus"/>
    <property type="evidence" value="ECO:0007669"/>
    <property type="project" value="TreeGrafter"/>
</dbReference>
<reference evidence="3" key="1">
    <citation type="journal article" date="2004" name="Nature">
        <title>Genome duplication in the teleost fish Tetraodon nigroviridis reveals the early vertebrate proto-karyotype.</title>
        <authorList>
            <person name="Jaillon O."/>
            <person name="Aury J.-M."/>
            <person name="Brunet F."/>
            <person name="Petit J.-L."/>
            <person name="Stange-Thomann N."/>
            <person name="Mauceli E."/>
            <person name="Bouneau L."/>
            <person name="Fischer C."/>
            <person name="Ozouf-Costaz C."/>
            <person name="Bernot A."/>
            <person name="Nicaud S."/>
            <person name="Jaffe D."/>
            <person name="Fisher S."/>
            <person name="Lutfalla G."/>
            <person name="Dossat C."/>
            <person name="Segurens B."/>
            <person name="Dasilva C."/>
            <person name="Salanoubat M."/>
            <person name="Levy M."/>
            <person name="Boudet N."/>
            <person name="Castellano S."/>
            <person name="Anthouard V."/>
            <person name="Jubin C."/>
            <person name="Castelli V."/>
            <person name="Katinka M."/>
            <person name="Vacherie B."/>
            <person name="Biemont C."/>
            <person name="Skalli Z."/>
            <person name="Cattolico L."/>
            <person name="Poulain J."/>
            <person name="De Berardinis V."/>
            <person name="Cruaud C."/>
            <person name="Duprat S."/>
            <person name="Brottier P."/>
            <person name="Coutanceau J.-P."/>
            <person name="Gouzy J."/>
            <person name="Parra G."/>
            <person name="Lardier G."/>
            <person name="Chapple C."/>
            <person name="McKernan K.J."/>
            <person name="McEwan P."/>
            <person name="Bosak S."/>
            <person name="Kellis M."/>
            <person name="Volff J.-N."/>
            <person name="Guigo R."/>
            <person name="Zody M.C."/>
            <person name="Mesirov J."/>
            <person name="Lindblad-Toh K."/>
            <person name="Birren B."/>
            <person name="Nusbaum C."/>
            <person name="Kahn D."/>
            <person name="Robinson-Rechavi M."/>
            <person name="Laudet V."/>
            <person name="Schachter V."/>
            <person name="Quetier F."/>
            <person name="Saurin W."/>
            <person name="Scarpelli C."/>
            <person name="Wincker P."/>
            <person name="Lander E.S."/>
            <person name="Weissenbach J."/>
            <person name="Roest Crollius H."/>
        </authorList>
    </citation>
    <scope>NUCLEOTIDE SEQUENCE [LARGE SCALE GENOMIC DNA]</scope>
</reference>
<dbReference type="PANTHER" id="PTHR13392:SF6">
    <property type="entry name" value="ATAXIN-1-LIKE"/>
    <property type="match status" value="1"/>
</dbReference>
<feature type="non-terminal residue" evidence="3">
    <location>
        <position position="98"/>
    </location>
</feature>
<feature type="region of interest" description="Disordered" evidence="1">
    <location>
        <begin position="25"/>
        <end position="48"/>
    </location>
</feature>
<dbReference type="KEGG" id="tng:GSTEN00017729G001"/>
<organism evidence="3">
    <name type="scientific">Tetraodon nigroviridis</name>
    <name type="common">Spotted green pufferfish</name>
    <name type="synonym">Chelonodon nigroviridis</name>
    <dbReference type="NCBI Taxonomy" id="99883"/>
    <lineage>
        <taxon>Eukaryota</taxon>
        <taxon>Metazoa</taxon>
        <taxon>Chordata</taxon>
        <taxon>Craniata</taxon>
        <taxon>Vertebrata</taxon>
        <taxon>Euteleostomi</taxon>
        <taxon>Actinopterygii</taxon>
        <taxon>Neopterygii</taxon>
        <taxon>Teleostei</taxon>
        <taxon>Neoteleostei</taxon>
        <taxon>Acanthomorphata</taxon>
        <taxon>Eupercaria</taxon>
        <taxon>Tetraodontiformes</taxon>
        <taxon>Tetradontoidea</taxon>
        <taxon>Tetraodontidae</taxon>
        <taxon>Tetraodon</taxon>
    </lineage>
</organism>
<sequence length="98" mass="10525">MKPAQERNQECLPPKKRDLLVNNSSVVSVQSSRATSDPQGGAASGEWLQTQPGLRYGVDSSDSVPAVPVDQYSMLYKVALPSATYSPTTLHPVLSHIS</sequence>